<evidence type="ECO:0000313" key="3">
    <source>
        <dbReference type="Proteomes" id="UP000680020"/>
    </source>
</evidence>
<dbReference type="Gene3D" id="3.40.50.620">
    <property type="entry name" value="HUPs"/>
    <property type="match status" value="1"/>
</dbReference>
<dbReference type="GO" id="GO:0016779">
    <property type="term" value="F:nucleotidyltransferase activity"/>
    <property type="evidence" value="ECO:0007669"/>
    <property type="project" value="UniProtKB-KW"/>
</dbReference>
<comment type="caution">
    <text evidence="2">The sequence shown here is derived from an EMBL/GenBank/DDBJ whole genome shotgun (WGS) entry which is preliminary data.</text>
</comment>
<dbReference type="SUPFAM" id="SSF52374">
    <property type="entry name" value="Nucleotidylyl transferase"/>
    <property type="match status" value="1"/>
</dbReference>
<dbReference type="InterPro" id="IPR004821">
    <property type="entry name" value="Cyt_trans-like"/>
</dbReference>
<keyword evidence="2" id="KW-0808">Transferase</keyword>
<accession>A0AB35BYF1</accession>
<organism evidence="2 3">
    <name type="scientific">Wohlfahrtiimonas chitiniclastica</name>
    <dbReference type="NCBI Taxonomy" id="400946"/>
    <lineage>
        <taxon>Bacteria</taxon>
        <taxon>Pseudomonadati</taxon>
        <taxon>Pseudomonadota</taxon>
        <taxon>Gammaproteobacteria</taxon>
        <taxon>Cardiobacteriales</taxon>
        <taxon>Ignatzschineriaceae</taxon>
        <taxon>Wohlfahrtiimonas</taxon>
    </lineage>
</organism>
<dbReference type="Proteomes" id="UP000680020">
    <property type="component" value="Unassembled WGS sequence"/>
</dbReference>
<dbReference type="InterPro" id="IPR014729">
    <property type="entry name" value="Rossmann-like_a/b/a_fold"/>
</dbReference>
<dbReference type="NCBIfam" id="TIGR00125">
    <property type="entry name" value="cyt_tran_rel"/>
    <property type="match status" value="1"/>
</dbReference>
<dbReference type="PANTHER" id="PTHR37512">
    <property type="entry name" value="TRIFUNCTIONAL NAD BIOSYNTHESIS/REGULATOR PROTEIN NADR"/>
    <property type="match status" value="1"/>
</dbReference>
<dbReference type="RefSeq" id="WP_094492930.1">
    <property type="nucleotide sequence ID" value="NZ_JAGIBT010000005.1"/>
</dbReference>
<reference evidence="2" key="1">
    <citation type="submission" date="2021-03" db="EMBL/GenBank/DDBJ databases">
        <title>Identification and antibiotic profiling of Wohlfahrtiimonas chitiniclastica, an underestimated human pathogen.</title>
        <authorList>
            <person name="Kopf A."/>
            <person name="Bunk B."/>
            <person name="Coldewey S."/>
            <person name="Gunzer F."/>
            <person name="Riedel T."/>
            <person name="Schroettner P."/>
        </authorList>
    </citation>
    <scope>NUCLEOTIDE SEQUENCE</scope>
    <source>
        <strain evidence="2">DSM 100917</strain>
    </source>
</reference>
<proteinExistence type="predicted"/>
<protein>
    <submittedName>
        <fullName evidence="2">Adenylyltransferase/cytidyltransferase family protein</fullName>
    </submittedName>
</protein>
<dbReference type="AlphaFoldDB" id="A0AB35BYF1"/>
<dbReference type="EMBL" id="JAGIBU010000004">
    <property type="protein sequence ID" value="MBS7824704.1"/>
    <property type="molecule type" value="Genomic_DNA"/>
</dbReference>
<keyword evidence="2" id="KW-0548">Nucleotidyltransferase</keyword>
<dbReference type="InterPro" id="IPR052735">
    <property type="entry name" value="NAD_biosynth-regulator"/>
</dbReference>
<sequence length="172" mass="19992">MKKYQTGLIFGKFFPLHPGHVLMMEKALSTVNELYVFVCSDTERDQALFEQSQMIKMPTRKERLAWFAPLVAKHPNLHPIDFNEDGIPFYPNGWLEWSNRVKAVLTDQNIHADVIFSSEPQDVAPYEQYFQLPVQLIDPDRAAINISATKLRTDPDAYKTYLLDAVYPYFFD</sequence>
<feature type="domain" description="Cytidyltransferase-like" evidence="1">
    <location>
        <begin position="9"/>
        <end position="57"/>
    </location>
</feature>
<name>A0AB35BYF1_9GAMM</name>
<gene>
    <name evidence="2" type="ORF">J7561_05740</name>
</gene>
<dbReference type="PANTHER" id="PTHR37512:SF1">
    <property type="entry name" value="NADR_TTD14 AAA DOMAIN-CONTAINING PROTEIN"/>
    <property type="match status" value="1"/>
</dbReference>
<dbReference type="Pfam" id="PF01467">
    <property type="entry name" value="CTP_transf_like"/>
    <property type="match status" value="1"/>
</dbReference>
<evidence type="ECO:0000313" key="2">
    <source>
        <dbReference type="EMBL" id="MBS7824704.1"/>
    </source>
</evidence>
<evidence type="ECO:0000259" key="1">
    <source>
        <dbReference type="Pfam" id="PF01467"/>
    </source>
</evidence>